<dbReference type="InterPro" id="IPR057326">
    <property type="entry name" value="KR_dom"/>
</dbReference>
<proteinExistence type="inferred from homology"/>
<comment type="similarity">
    <text evidence="1">Belongs to the short-chain dehydrogenases/reductases (SDR) family.</text>
</comment>
<keyword evidence="7" id="KW-1185">Reference proteome</keyword>
<evidence type="ECO:0000256" key="2">
    <source>
        <dbReference type="ARBA" id="ARBA00023002"/>
    </source>
</evidence>
<dbReference type="NCBIfam" id="NF005559">
    <property type="entry name" value="PRK07231.1"/>
    <property type="match status" value="1"/>
</dbReference>
<dbReference type="InterPro" id="IPR020904">
    <property type="entry name" value="Sc_DH/Rdtase_CS"/>
</dbReference>
<keyword evidence="3" id="KW-0520">NAD</keyword>
<dbReference type="CDD" id="cd05233">
    <property type="entry name" value="SDR_c"/>
    <property type="match status" value="1"/>
</dbReference>
<dbReference type="InterPro" id="IPR002347">
    <property type="entry name" value="SDR_fam"/>
</dbReference>
<dbReference type="GO" id="GO:0016491">
    <property type="term" value="F:oxidoreductase activity"/>
    <property type="evidence" value="ECO:0007669"/>
    <property type="project" value="UniProtKB-KW"/>
</dbReference>
<sequence length="253" mass="26268">MSDAPVVVVTGAAGGIGLALVRLLHRQGQRVVLVDLDGAALGRVAKTAGLDPARSLLVAADVSREEEVERYVAAALERFGRIDGFANNAGIEGTPGRIEDQSVEMLDKVYAVNVRGVFLGLKHVLRVMRRQGAGSVVNLSSLAGIMGAPTHGAYVMSKHAVIGLTRTAAAEAAGANVRVNAVLPGAINTEMMRRIERDSGNAAATEAGNRAAIPLGRYGEPEEIAAVIAFLLSDQSSYVTGSLYTADGGMSPH</sequence>
<dbReference type="PRINTS" id="PR00080">
    <property type="entry name" value="SDRFAMILY"/>
</dbReference>
<dbReference type="Gene3D" id="3.40.50.720">
    <property type="entry name" value="NAD(P)-binding Rossmann-like Domain"/>
    <property type="match status" value="1"/>
</dbReference>
<keyword evidence="4" id="KW-0812">Transmembrane</keyword>
<dbReference type="SUPFAM" id="SSF51735">
    <property type="entry name" value="NAD(P)-binding Rossmann-fold domains"/>
    <property type="match status" value="1"/>
</dbReference>
<keyword evidence="4" id="KW-0472">Membrane</keyword>
<keyword evidence="4" id="KW-1133">Transmembrane helix</keyword>
<evidence type="ECO:0000256" key="1">
    <source>
        <dbReference type="ARBA" id="ARBA00006484"/>
    </source>
</evidence>
<accession>A0ABV7TBM6</accession>
<protein>
    <submittedName>
        <fullName evidence="6">SDR family NAD(P)-dependent oxidoreductase</fullName>
        <ecNumber evidence="6">1.1.1.-</ecNumber>
    </submittedName>
</protein>
<evidence type="ECO:0000256" key="4">
    <source>
        <dbReference type="SAM" id="Phobius"/>
    </source>
</evidence>
<dbReference type="PANTHER" id="PTHR24321:SF8">
    <property type="entry name" value="ESTRADIOL 17-BETA-DEHYDROGENASE 8-RELATED"/>
    <property type="match status" value="1"/>
</dbReference>
<dbReference type="PRINTS" id="PR00081">
    <property type="entry name" value="GDHRDH"/>
</dbReference>
<gene>
    <name evidence="6" type="ORF">ACFOMF_13505</name>
</gene>
<feature type="domain" description="Ketoreductase" evidence="5">
    <location>
        <begin position="5"/>
        <end position="187"/>
    </location>
</feature>
<dbReference type="EC" id="1.1.1.-" evidence="6"/>
<dbReference type="InterPro" id="IPR036291">
    <property type="entry name" value="NAD(P)-bd_dom_sf"/>
</dbReference>
<evidence type="ECO:0000256" key="3">
    <source>
        <dbReference type="ARBA" id="ARBA00023027"/>
    </source>
</evidence>
<dbReference type="RefSeq" id="WP_386365663.1">
    <property type="nucleotide sequence ID" value="NZ_JBHRXZ010000022.1"/>
</dbReference>
<dbReference type="PROSITE" id="PS00061">
    <property type="entry name" value="ADH_SHORT"/>
    <property type="match status" value="1"/>
</dbReference>
<dbReference type="SMART" id="SM00822">
    <property type="entry name" value="PKS_KR"/>
    <property type="match status" value="1"/>
</dbReference>
<reference evidence="7" key="1">
    <citation type="journal article" date="2019" name="Int. J. Syst. Evol. Microbiol.">
        <title>The Global Catalogue of Microorganisms (GCM) 10K type strain sequencing project: providing services to taxonomists for standard genome sequencing and annotation.</title>
        <authorList>
            <consortium name="The Broad Institute Genomics Platform"/>
            <consortium name="The Broad Institute Genome Sequencing Center for Infectious Disease"/>
            <person name="Wu L."/>
            <person name="Ma J."/>
        </authorList>
    </citation>
    <scope>NUCLEOTIDE SEQUENCE [LARGE SCALE GENOMIC DNA]</scope>
    <source>
        <strain evidence="7">KCTC 42447</strain>
    </source>
</reference>
<evidence type="ECO:0000313" key="7">
    <source>
        <dbReference type="Proteomes" id="UP001595630"/>
    </source>
</evidence>
<keyword evidence="2 6" id="KW-0560">Oxidoreductase</keyword>
<organism evidence="6 7">
    <name type="scientific">Stutzerimonas tarimensis</name>
    <dbReference type="NCBI Taxonomy" id="1507735"/>
    <lineage>
        <taxon>Bacteria</taxon>
        <taxon>Pseudomonadati</taxon>
        <taxon>Pseudomonadota</taxon>
        <taxon>Gammaproteobacteria</taxon>
        <taxon>Pseudomonadales</taxon>
        <taxon>Pseudomonadaceae</taxon>
        <taxon>Stutzerimonas</taxon>
    </lineage>
</organism>
<name>A0ABV7TBM6_9GAMM</name>
<evidence type="ECO:0000313" key="6">
    <source>
        <dbReference type="EMBL" id="MFC3608798.1"/>
    </source>
</evidence>
<dbReference type="Pfam" id="PF13561">
    <property type="entry name" value="adh_short_C2"/>
    <property type="match status" value="1"/>
</dbReference>
<dbReference type="PANTHER" id="PTHR24321">
    <property type="entry name" value="DEHYDROGENASES, SHORT CHAIN"/>
    <property type="match status" value="1"/>
</dbReference>
<dbReference type="Proteomes" id="UP001595630">
    <property type="component" value="Unassembled WGS sequence"/>
</dbReference>
<evidence type="ECO:0000259" key="5">
    <source>
        <dbReference type="SMART" id="SM00822"/>
    </source>
</evidence>
<comment type="caution">
    <text evidence="6">The sequence shown here is derived from an EMBL/GenBank/DDBJ whole genome shotgun (WGS) entry which is preliminary data.</text>
</comment>
<dbReference type="EMBL" id="JBHRXZ010000022">
    <property type="protein sequence ID" value="MFC3608798.1"/>
    <property type="molecule type" value="Genomic_DNA"/>
</dbReference>
<feature type="transmembrane region" description="Helical" evidence="4">
    <location>
        <begin position="6"/>
        <end position="24"/>
    </location>
</feature>